<keyword evidence="10 11" id="KW-0012">Acyltransferase</keyword>
<sequence length="416" mass="42751">MKDMALVITGMGAVTPIGIGVPAYWANLVNGTCGIGPVTRFDASGLPVRIAAEIRDFDPSVLLPRTVARSTSPFMQYAFAASEEALRDGGLDAEAVAAEAERVGVVMGTAMDGVTTVARTQDAFRTSATHKVSPHFVPMAIGNTAAAQVAIIHGMRGPSLTLNTACSAGGDALMTAAMLLRSGEADAVLAMGGESILCPIVVSSLAQAKALSRRNDEPRTACRPFDLNRDGFVIGEGGGALLIETEAHALARGADVKAVLAGWGNTIDGHHITAPEPRGAGAAACMRAALRRAGLRPKDIGYINAHGTSTMLGDRAETLAIKNVFGGVEGAPPVSSTKGATGHLMGAGGLTEVIACIQAIRRGLLPPTLNYSTPDPLCDLDYVPNTARPADVRAAMSNSLGFGGQNSSIIVTRYPA</sequence>
<dbReference type="FunFam" id="3.40.47.10:FF:000018">
    <property type="entry name" value="3-oxoacyl-[acyl-carrier-protein] synthase 2"/>
    <property type="match status" value="1"/>
</dbReference>
<keyword evidence="16" id="KW-1185">Reference proteome</keyword>
<dbReference type="NCBIfam" id="TIGR03150">
    <property type="entry name" value="fabF"/>
    <property type="match status" value="1"/>
</dbReference>
<dbReference type="NCBIfam" id="NF005589">
    <property type="entry name" value="PRK07314.1"/>
    <property type="match status" value="1"/>
</dbReference>
<comment type="similarity">
    <text evidence="2 11 13">Belongs to the thiolase-like superfamily. Beta-ketoacyl-ACP synthases family.</text>
</comment>
<evidence type="ECO:0000313" key="15">
    <source>
        <dbReference type="EMBL" id="MSS28682.1"/>
    </source>
</evidence>
<name>A0A6L5XNG8_9BACT</name>
<dbReference type="InterPro" id="IPR014030">
    <property type="entry name" value="Ketoacyl_synth_N"/>
</dbReference>
<comment type="function">
    <text evidence="11">Involved in the type II fatty acid elongation cycle. Catalyzes the elongation of a wide range of acyl-ACP by the addition of two carbons from malonyl-ACP to an acyl acceptor. Can efficiently catalyze the conversion of palmitoleoyl-ACP (cis-hexadec-9-enoyl-ACP) to cis-vaccenoyl-ACP (cis-octadec-11-enoyl-ACP), an essential step in the thermal regulation of fatty acid composition.</text>
</comment>
<dbReference type="UniPathway" id="UPA00094"/>
<dbReference type="GO" id="GO:0006633">
    <property type="term" value="P:fatty acid biosynthetic process"/>
    <property type="evidence" value="ECO:0007669"/>
    <property type="project" value="UniProtKB-UniRule"/>
</dbReference>
<comment type="caution">
    <text evidence="15">The sequence shown here is derived from an EMBL/GenBank/DDBJ whole genome shotgun (WGS) entry which is preliminary data.</text>
</comment>
<keyword evidence="9 11" id="KW-0275">Fatty acid biosynthesis</keyword>
<dbReference type="AlphaFoldDB" id="A0A6L5XNG8"/>
<dbReference type="InterPro" id="IPR016039">
    <property type="entry name" value="Thiolase-like"/>
</dbReference>
<feature type="domain" description="Ketosynthase family 3 (KS3)" evidence="14">
    <location>
        <begin position="3"/>
        <end position="413"/>
    </location>
</feature>
<dbReference type="InterPro" id="IPR017568">
    <property type="entry name" value="3-oxoacyl-ACP_synth-2"/>
</dbReference>
<evidence type="ECO:0000256" key="11">
    <source>
        <dbReference type="PIRNR" id="PIRNR000447"/>
    </source>
</evidence>
<reference evidence="15 16" key="1">
    <citation type="submission" date="2019-09" db="EMBL/GenBank/DDBJ databases">
        <title>In-depth cultivation of the pig gut microbiome towards novel bacterial diversity and tailored functional studies.</title>
        <authorList>
            <person name="Wylensek D."/>
            <person name="Hitch T.C.A."/>
            <person name="Clavel T."/>
        </authorList>
    </citation>
    <scope>NUCLEOTIDE SEQUENCE [LARGE SCALE GENOMIC DNA]</scope>
    <source>
        <strain evidence="15 16">PG-178-WT-4</strain>
    </source>
</reference>
<dbReference type="InterPro" id="IPR018201">
    <property type="entry name" value="Ketoacyl_synth_AS"/>
</dbReference>
<evidence type="ECO:0000256" key="3">
    <source>
        <dbReference type="ARBA" id="ARBA00012356"/>
    </source>
</evidence>
<evidence type="ECO:0000256" key="6">
    <source>
        <dbReference type="ARBA" id="ARBA00022679"/>
    </source>
</evidence>
<evidence type="ECO:0000313" key="16">
    <source>
        <dbReference type="Proteomes" id="UP000477488"/>
    </source>
</evidence>
<dbReference type="GO" id="GO:0004315">
    <property type="term" value="F:3-oxoacyl-[acyl-carrier-protein] synthase activity"/>
    <property type="evidence" value="ECO:0007669"/>
    <property type="project" value="UniProtKB-UniRule"/>
</dbReference>
<proteinExistence type="inferred from homology"/>
<dbReference type="Pfam" id="PF02801">
    <property type="entry name" value="Ketoacyl-synt_C"/>
    <property type="match status" value="1"/>
</dbReference>
<evidence type="ECO:0000259" key="14">
    <source>
        <dbReference type="PROSITE" id="PS52004"/>
    </source>
</evidence>
<gene>
    <name evidence="15" type="primary">fabF</name>
    <name evidence="15" type="ORF">FYJ44_11715</name>
</gene>
<feature type="active site" description="For beta-ketoacyl synthase activity" evidence="12">
    <location>
        <position position="166"/>
    </location>
</feature>
<dbReference type="PIRSF" id="PIRSF000447">
    <property type="entry name" value="KAS_II"/>
    <property type="match status" value="1"/>
</dbReference>
<evidence type="ECO:0000256" key="5">
    <source>
        <dbReference type="ARBA" id="ARBA00022516"/>
    </source>
</evidence>
<dbReference type="InterPro" id="IPR014031">
    <property type="entry name" value="Ketoacyl_synth_C"/>
</dbReference>
<organism evidence="15 16">
    <name type="scientific">Desulfovibrio porci</name>
    <dbReference type="NCBI Taxonomy" id="2605782"/>
    <lineage>
        <taxon>Bacteria</taxon>
        <taxon>Pseudomonadati</taxon>
        <taxon>Thermodesulfobacteriota</taxon>
        <taxon>Desulfovibrionia</taxon>
        <taxon>Desulfovibrionales</taxon>
        <taxon>Desulfovibrionaceae</taxon>
        <taxon>Desulfovibrio</taxon>
    </lineage>
</organism>
<dbReference type="PANTHER" id="PTHR11712">
    <property type="entry name" value="POLYKETIDE SYNTHASE-RELATED"/>
    <property type="match status" value="1"/>
</dbReference>
<accession>A0A6L5XNG8</accession>
<comment type="catalytic activity">
    <reaction evidence="11">
        <text>(9Z)-hexadecenoyl-[ACP] + malonyl-[ACP] + H(+) = 3-oxo-(11Z)-octadecenoyl-[ACP] + holo-[ACP] + CO2</text>
        <dbReference type="Rhea" id="RHEA:55040"/>
        <dbReference type="Rhea" id="RHEA-COMP:9623"/>
        <dbReference type="Rhea" id="RHEA-COMP:9685"/>
        <dbReference type="Rhea" id="RHEA-COMP:10800"/>
        <dbReference type="Rhea" id="RHEA-COMP:14074"/>
        <dbReference type="ChEBI" id="CHEBI:15378"/>
        <dbReference type="ChEBI" id="CHEBI:16526"/>
        <dbReference type="ChEBI" id="CHEBI:64479"/>
        <dbReference type="ChEBI" id="CHEBI:78449"/>
        <dbReference type="ChEBI" id="CHEBI:83989"/>
        <dbReference type="ChEBI" id="CHEBI:138538"/>
        <dbReference type="EC" id="2.3.1.179"/>
    </reaction>
</comment>
<evidence type="ECO:0000256" key="10">
    <source>
        <dbReference type="ARBA" id="ARBA00023315"/>
    </source>
</evidence>
<evidence type="ECO:0000256" key="7">
    <source>
        <dbReference type="ARBA" id="ARBA00022832"/>
    </source>
</evidence>
<evidence type="ECO:0000256" key="13">
    <source>
        <dbReference type="RuleBase" id="RU003694"/>
    </source>
</evidence>
<evidence type="ECO:0000256" key="2">
    <source>
        <dbReference type="ARBA" id="ARBA00008467"/>
    </source>
</evidence>
<dbReference type="EC" id="2.3.1.179" evidence="3 11"/>
<dbReference type="CDD" id="cd00834">
    <property type="entry name" value="KAS_I_II"/>
    <property type="match status" value="1"/>
</dbReference>
<evidence type="ECO:0000256" key="12">
    <source>
        <dbReference type="PIRSR" id="PIRSR000447-1"/>
    </source>
</evidence>
<dbReference type="SMART" id="SM00825">
    <property type="entry name" value="PKS_KS"/>
    <property type="match status" value="1"/>
</dbReference>
<dbReference type="EMBL" id="VUMH01000013">
    <property type="protein sequence ID" value="MSS28682.1"/>
    <property type="molecule type" value="Genomic_DNA"/>
</dbReference>
<evidence type="ECO:0000256" key="4">
    <source>
        <dbReference type="ARBA" id="ARBA00014657"/>
    </source>
</evidence>
<dbReference type="PROSITE" id="PS00606">
    <property type="entry name" value="KS3_1"/>
    <property type="match status" value="1"/>
</dbReference>
<dbReference type="Pfam" id="PF00109">
    <property type="entry name" value="ketoacyl-synt"/>
    <property type="match status" value="1"/>
</dbReference>
<dbReference type="Proteomes" id="UP000477488">
    <property type="component" value="Unassembled WGS sequence"/>
</dbReference>
<comment type="catalytic activity">
    <reaction evidence="11">
        <text>a fatty acyl-[ACP] + malonyl-[ACP] + H(+) = a 3-oxoacyl-[ACP] + holo-[ACP] + CO2</text>
        <dbReference type="Rhea" id="RHEA:22836"/>
        <dbReference type="Rhea" id="RHEA-COMP:9623"/>
        <dbReference type="Rhea" id="RHEA-COMP:9685"/>
        <dbReference type="Rhea" id="RHEA-COMP:9916"/>
        <dbReference type="Rhea" id="RHEA-COMP:14125"/>
        <dbReference type="ChEBI" id="CHEBI:15378"/>
        <dbReference type="ChEBI" id="CHEBI:16526"/>
        <dbReference type="ChEBI" id="CHEBI:64479"/>
        <dbReference type="ChEBI" id="CHEBI:78449"/>
        <dbReference type="ChEBI" id="CHEBI:78776"/>
        <dbReference type="ChEBI" id="CHEBI:138651"/>
    </reaction>
</comment>
<evidence type="ECO:0000256" key="1">
    <source>
        <dbReference type="ARBA" id="ARBA00005194"/>
    </source>
</evidence>
<keyword evidence="8" id="KW-0443">Lipid metabolism</keyword>
<dbReference type="RefSeq" id="WP_154512315.1">
    <property type="nucleotide sequence ID" value="NZ_JAXELC010000043.1"/>
</dbReference>
<dbReference type="PROSITE" id="PS52004">
    <property type="entry name" value="KS3_2"/>
    <property type="match status" value="1"/>
</dbReference>
<keyword evidence="6 11" id="KW-0808">Transferase</keyword>
<evidence type="ECO:0000256" key="9">
    <source>
        <dbReference type="ARBA" id="ARBA00023160"/>
    </source>
</evidence>
<keyword evidence="5 11" id="KW-0444">Lipid biosynthesis</keyword>
<protein>
    <recommendedName>
        <fullName evidence="4 11">3-oxoacyl-[acyl-carrier-protein] synthase 2</fullName>
        <ecNumber evidence="3 11">2.3.1.179</ecNumber>
    </recommendedName>
</protein>
<dbReference type="PANTHER" id="PTHR11712:SF336">
    <property type="entry name" value="3-OXOACYL-[ACYL-CARRIER-PROTEIN] SYNTHASE, MITOCHONDRIAL"/>
    <property type="match status" value="1"/>
</dbReference>
<keyword evidence="7" id="KW-0276">Fatty acid metabolism</keyword>
<dbReference type="InterPro" id="IPR000794">
    <property type="entry name" value="Beta-ketoacyl_synthase"/>
</dbReference>
<comment type="pathway">
    <text evidence="1 11">Lipid metabolism; fatty acid biosynthesis.</text>
</comment>
<dbReference type="Gene3D" id="3.40.47.10">
    <property type="match status" value="1"/>
</dbReference>
<dbReference type="SUPFAM" id="SSF53901">
    <property type="entry name" value="Thiolase-like"/>
    <property type="match status" value="2"/>
</dbReference>
<dbReference type="InterPro" id="IPR020841">
    <property type="entry name" value="PKS_Beta-ketoAc_synthase_dom"/>
</dbReference>
<evidence type="ECO:0000256" key="8">
    <source>
        <dbReference type="ARBA" id="ARBA00023098"/>
    </source>
</evidence>